<reference evidence="2" key="1">
    <citation type="journal article" date="2023" name="G3 (Bethesda)">
        <title>Whole genome assembly and annotation of the endangered Caribbean coral Acropora cervicornis.</title>
        <authorList>
            <person name="Selwyn J.D."/>
            <person name="Vollmer S.V."/>
        </authorList>
    </citation>
    <scope>NUCLEOTIDE SEQUENCE</scope>
    <source>
        <strain evidence="2">K2</strain>
    </source>
</reference>
<dbReference type="EMBL" id="JARQWQ010000009">
    <property type="protein sequence ID" value="KAK2569886.1"/>
    <property type="molecule type" value="Genomic_DNA"/>
</dbReference>
<keyword evidence="3" id="KW-1185">Reference proteome</keyword>
<protein>
    <submittedName>
        <fullName evidence="2">DNA excision repair protein ERCC-6-like 2</fullName>
    </submittedName>
</protein>
<dbReference type="AlphaFoldDB" id="A0AAD9QZD2"/>
<accession>A0AAD9QZD2</accession>
<dbReference type="Proteomes" id="UP001249851">
    <property type="component" value="Unassembled WGS sequence"/>
</dbReference>
<proteinExistence type="predicted"/>
<evidence type="ECO:0000259" key="1">
    <source>
        <dbReference type="Pfam" id="PF14773"/>
    </source>
</evidence>
<evidence type="ECO:0000313" key="3">
    <source>
        <dbReference type="Proteomes" id="UP001249851"/>
    </source>
</evidence>
<dbReference type="Pfam" id="PF14773">
    <property type="entry name" value="VIGSSK"/>
    <property type="match status" value="1"/>
</dbReference>
<comment type="caution">
    <text evidence="2">The sequence shown here is derived from an EMBL/GenBank/DDBJ whole genome shotgun (WGS) entry which is preliminary data.</text>
</comment>
<feature type="domain" description="Helicase-associated putative binding" evidence="1">
    <location>
        <begin position="35"/>
        <end position="62"/>
    </location>
</feature>
<evidence type="ECO:0000313" key="2">
    <source>
        <dbReference type="EMBL" id="KAK2569886.1"/>
    </source>
</evidence>
<organism evidence="2 3">
    <name type="scientific">Acropora cervicornis</name>
    <name type="common">Staghorn coral</name>
    <dbReference type="NCBI Taxonomy" id="6130"/>
    <lineage>
        <taxon>Eukaryota</taxon>
        <taxon>Metazoa</taxon>
        <taxon>Cnidaria</taxon>
        <taxon>Anthozoa</taxon>
        <taxon>Hexacorallia</taxon>
        <taxon>Scleractinia</taxon>
        <taxon>Astrocoeniina</taxon>
        <taxon>Acroporidae</taxon>
        <taxon>Acropora</taxon>
    </lineage>
</organism>
<dbReference type="InterPro" id="IPR029256">
    <property type="entry name" value="Heliccase-ass-bd"/>
</dbReference>
<gene>
    <name evidence="2" type="ORF">P5673_005742</name>
</gene>
<name>A0AAD9QZD2_ACRCE</name>
<reference evidence="2" key="2">
    <citation type="journal article" date="2023" name="Science">
        <title>Genomic signatures of disease resistance in endangered staghorn corals.</title>
        <authorList>
            <person name="Vollmer S.V."/>
            <person name="Selwyn J.D."/>
            <person name="Despard B.A."/>
            <person name="Roesel C.L."/>
        </authorList>
    </citation>
    <scope>NUCLEOTIDE SEQUENCE</scope>
    <source>
        <strain evidence="2">K2</strain>
    </source>
</reference>
<sequence>MRSLAMSKTKTKDKDVVVRKEQNIELKKGISVYEESCGVRYTHVNRHVVGPSKAEDHMSKQALKDMFELRLFSQQPANCLPALEVFTSPVQQVDKRVWFVFALQLISGLLMFQPAKCLICKEANWYASLDKAMWSTCPRNNTYLRGLWRSPRKAGDERVGRIELGKCCEASYLANRPATCSNANWQQILDRFNVWALCPTGYYLNGLRVSRAIPGYLNDIDEAQCCHPQNHPNSYEHCYDEDVSRSFDDMGWSECQQPGYYMTGFYKSSCNDIYCIEKFRCCKMKKHYLEQDSWPFRMFQQEGAGDKRGPLKRDEENFTKE</sequence>